<dbReference type="PROSITE" id="PS51232">
    <property type="entry name" value="GBD_FH3"/>
    <property type="match status" value="1"/>
</dbReference>
<dbReference type="InterPro" id="IPR001265">
    <property type="entry name" value="Formin_Cappuccino_subfam"/>
</dbReference>
<dbReference type="InterPro" id="IPR011989">
    <property type="entry name" value="ARM-like"/>
</dbReference>
<proteinExistence type="inferred from homology"/>
<evidence type="ECO:0000256" key="3">
    <source>
        <dbReference type="SAM" id="MobiDB-lite"/>
    </source>
</evidence>
<evidence type="ECO:0000313" key="7">
    <source>
        <dbReference type="EMBL" id="GCB73384.1"/>
    </source>
</evidence>
<feature type="domain" description="DAD" evidence="4">
    <location>
        <begin position="660"/>
        <end position="694"/>
    </location>
</feature>
<evidence type="ECO:0000313" key="8">
    <source>
        <dbReference type="Proteomes" id="UP000288216"/>
    </source>
</evidence>
<feature type="compositionally biased region" description="Polar residues" evidence="3">
    <location>
        <begin position="615"/>
        <end position="625"/>
    </location>
</feature>
<dbReference type="InterPro" id="IPR015425">
    <property type="entry name" value="FH2_Formin"/>
</dbReference>
<comment type="similarity">
    <text evidence="1">Belongs to the formin homology family.</text>
</comment>
<dbReference type="InterPro" id="IPR010472">
    <property type="entry name" value="FH3_dom"/>
</dbReference>
<dbReference type="GO" id="GO:0005829">
    <property type="term" value="C:cytosol"/>
    <property type="evidence" value="ECO:0007669"/>
    <property type="project" value="TreeGrafter"/>
</dbReference>
<evidence type="ECO:0000259" key="5">
    <source>
        <dbReference type="PROSITE" id="PS51232"/>
    </source>
</evidence>
<dbReference type="SMART" id="SM01139">
    <property type="entry name" value="Drf_FH3"/>
    <property type="match status" value="1"/>
</dbReference>
<dbReference type="GO" id="GO:0016477">
    <property type="term" value="P:cell migration"/>
    <property type="evidence" value="ECO:0007669"/>
    <property type="project" value="TreeGrafter"/>
</dbReference>
<comment type="caution">
    <text evidence="7">The sequence shown here is derived from an EMBL/GenBank/DDBJ whole genome shotgun (WGS) entry which is preliminary data.</text>
</comment>
<dbReference type="FunFam" id="1.20.58.2220:FF:000001">
    <property type="entry name" value="Formin-like 1, isoform CRA_c"/>
    <property type="match status" value="1"/>
</dbReference>
<dbReference type="PRINTS" id="PR00828">
    <property type="entry name" value="FORMIN"/>
</dbReference>
<dbReference type="GO" id="GO:0008360">
    <property type="term" value="P:regulation of cell shape"/>
    <property type="evidence" value="ECO:0007669"/>
    <property type="project" value="TreeGrafter"/>
</dbReference>
<dbReference type="GO" id="GO:0030866">
    <property type="term" value="P:cortical actin cytoskeleton organization"/>
    <property type="evidence" value="ECO:0007669"/>
    <property type="project" value="TreeGrafter"/>
</dbReference>
<dbReference type="InterPro" id="IPR016024">
    <property type="entry name" value="ARM-type_fold"/>
</dbReference>
<evidence type="ECO:0000256" key="1">
    <source>
        <dbReference type="ARBA" id="ARBA00023449"/>
    </source>
</evidence>
<feature type="domain" description="FH2" evidence="6">
    <location>
        <begin position="235"/>
        <end position="626"/>
    </location>
</feature>
<dbReference type="OMA" id="QGKERMV"/>
<dbReference type="Gene3D" id="1.25.10.10">
    <property type="entry name" value="Leucine-rich Repeat Variant"/>
    <property type="match status" value="1"/>
</dbReference>
<dbReference type="AlphaFoldDB" id="A0A401PJR8"/>
<reference evidence="7 8" key="1">
    <citation type="journal article" date="2018" name="Nat. Ecol. Evol.">
        <title>Shark genomes provide insights into elasmobranch evolution and the origin of vertebrates.</title>
        <authorList>
            <person name="Hara Y"/>
            <person name="Yamaguchi K"/>
            <person name="Onimaru K"/>
            <person name="Kadota M"/>
            <person name="Koyanagi M"/>
            <person name="Keeley SD"/>
            <person name="Tatsumi K"/>
            <person name="Tanaka K"/>
            <person name="Motone F"/>
            <person name="Kageyama Y"/>
            <person name="Nozu R"/>
            <person name="Adachi N"/>
            <person name="Nishimura O"/>
            <person name="Nakagawa R"/>
            <person name="Tanegashima C"/>
            <person name="Kiyatake I"/>
            <person name="Matsumoto R"/>
            <person name="Murakumo K"/>
            <person name="Nishida K"/>
            <person name="Terakita A"/>
            <person name="Kuratani S"/>
            <person name="Sato K"/>
            <person name="Hyodo S Kuraku.S."/>
        </authorList>
    </citation>
    <scope>NUCLEOTIDE SEQUENCE [LARGE SCALE GENOMIC DNA]</scope>
</reference>
<dbReference type="Proteomes" id="UP000288216">
    <property type="component" value="Unassembled WGS sequence"/>
</dbReference>
<dbReference type="SUPFAM" id="SSF101447">
    <property type="entry name" value="Formin homology 2 domain (FH2 domain)"/>
    <property type="match status" value="1"/>
</dbReference>
<dbReference type="PROSITE" id="PS51231">
    <property type="entry name" value="DAD"/>
    <property type="match status" value="1"/>
</dbReference>
<dbReference type="PANTHER" id="PTHR45857:SF2">
    <property type="entry name" value="FORMIN-LIKE PROTEIN 1"/>
    <property type="match status" value="1"/>
</dbReference>
<feature type="region of interest" description="Disordered" evidence="3">
    <location>
        <begin position="608"/>
        <end position="637"/>
    </location>
</feature>
<dbReference type="Gene3D" id="1.20.58.2220">
    <property type="entry name" value="Formin, FH2 domain"/>
    <property type="match status" value="1"/>
</dbReference>
<dbReference type="PROSITE" id="PS51444">
    <property type="entry name" value="FH2"/>
    <property type="match status" value="1"/>
</dbReference>
<dbReference type="OrthoDB" id="1668162at2759"/>
<dbReference type="InterPro" id="IPR043592">
    <property type="entry name" value="FMNL_animal"/>
</dbReference>
<evidence type="ECO:0008006" key="9">
    <source>
        <dbReference type="Google" id="ProtNLM"/>
    </source>
</evidence>
<keyword evidence="8" id="KW-1185">Reference proteome</keyword>
<dbReference type="InterPro" id="IPR014768">
    <property type="entry name" value="GBD/FH3_dom"/>
</dbReference>
<dbReference type="SUPFAM" id="SSF48371">
    <property type="entry name" value="ARM repeat"/>
    <property type="match status" value="1"/>
</dbReference>
<dbReference type="GO" id="GO:0005884">
    <property type="term" value="C:actin filament"/>
    <property type="evidence" value="ECO:0007669"/>
    <property type="project" value="InterPro"/>
</dbReference>
<dbReference type="PANTHER" id="PTHR45857">
    <property type="entry name" value="FORMIN-LIKE PROTEIN"/>
    <property type="match status" value="1"/>
</dbReference>
<feature type="coiled-coil region" evidence="2">
    <location>
        <begin position="29"/>
        <end position="158"/>
    </location>
</feature>
<feature type="domain" description="GBD/FH3" evidence="5">
    <location>
        <begin position="1"/>
        <end position="139"/>
    </location>
</feature>
<dbReference type="GO" id="GO:0008017">
    <property type="term" value="F:microtubule binding"/>
    <property type="evidence" value="ECO:0007669"/>
    <property type="project" value="InterPro"/>
</dbReference>
<dbReference type="Pfam" id="PF06367">
    <property type="entry name" value="Drf_FH3"/>
    <property type="match status" value="1"/>
</dbReference>
<organism evidence="7 8">
    <name type="scientific">Scyliorhinus torazame</name>
    <name type="common">Cloudy catshark</name>
    <name type="synonym">Catulus torazame</name>
    <dbReference type="NCBI Taxonomy" id="75743"/>
    <lineage>
        <taxon>Eukaryota</taxon>
        <taxon>Metazoa</taxon>
        <taxon>Chordata</taxon>
        <taxon>Craniata</taxon>
        <taxon>Vertebrata</taxon>
        <taxon>Chondrichthyes</taxon>
        <taxon>Elasmobranchii</taxon>
        <taxon>Galeomorphii</taxon>
        <taxon>Galeoidea</taxon>
        <taxon>Carcharhiniformes</taxon>
        <taxon>Scyliorhinidae</taxon>
        <taxon>Scyliorhinus</taxon>
    </lineage>
</organism>
<accession>A0A401PJR8</accession>
<gene>
    <name evidence="7" type="ORF">scyTo_0002515</name>
</gene>
<sequence>MQFINIVVHSVEDMNFRVHLQFEFTMLGLDEYLKKLKSSESERLQVQIQAYLDNVFDVGALLEDAETKNAVLEHVEELQEQVTQLTEKLQEAENDSMMKIAELEKQLIQSHKEVEGLKEIFNESALKLQSLQQQISDRDRTIQRHTLLEQKLSQLEQQGLIKIERGVHGDIDIQIIPIIVKQESVKAAPEPRPEPNKDVPPAPAVPGDGAPPPPPGAPPLFPGRPATEGNTALKVKQPIKTKFRMPILNWVALKPNQINGTVFTELDDEKLLQELNMSEFEERFKTKAQGSSANISTLKVKVTQKAVSKVSLIESNRAKNLAITLRKGGLNSNDICKAIDNFDLQLLNLDFIELLTRFVPTDYERKVLQQYENDKKPLEELGEEDRFMIKFCKIPQLSQRLNIIIFMGNFSDSIQLLTPQLNAIIAASMSIKSSVKLKRILEIILAFGNYMNSSKKGAVYGFRLQSLDLLLETKSTDRKQTLMNYIVDIIHGQYPELSTFHTELLFVEKAAAVSLENVIQDVRSLQQGMELIQKAFMVTDTSLLLKEFLGSNREKVDKLQTDSKTAQEAYQSVVEYFGEDIKTMPPSMFFPSFLRFIKAYKQAEQENEFRKKQETMTVKNSPSKTEQPDGKPLPAKNKVPHMDLMAELKKKQQGKERMVYEGKDGAIEDIITDLRNQPYRRADAMRKSVRKRMDEQNLRVTGEVSL</sequence>
<dbReference type="InterPro" id="IPR042201">
    <property type="entry name" value="FH2_Formin_sf"/>
</dbReference>
<protein>
    <recommendedName>
        <fullName evidence="9">FH2 domain-containing protein</fullName>
    </recommendedName>
</protein>
<feature type="compositionally biased region" description="Pro residues" evidence="3">
    <location>
        <begin position="198"/>
        <end position="222"/>
    </location>
</feature>
<evidence type="ECO:0000256" key="2">
    <source>
        <dbReference type="SAM" id="Coils"/>
    </source>
</evidence>
<dbReference type="Pfam" id="PF02181">
    <property type="entry name" value="FH2"/>
    <property type="match status" value="1"/>
</dbReference>
<name>A0A401PJR8_SCYTO</name>
<dbReference type="GO" id="GO:0051015">
    <property type="term" value="F:actin filament binding"/>
    <property type="evidence" value="ECO:0007669"/>
    <property type="project" value="TreeGrafter"/>
</dbReference>
<dbReference type="GO" id="GO:0045010">
    <property type="term" value="P:actin nucleation"/>
    <property type="evidence" value="ECO:0007669"/>
    <property type="project" value="InterPro"/>
</dbReference>
<evidence type="ECO:0000259" key="4">
    <source>
        <dbReference type="PROSITE" id="PS51231"/>
    </source>
</evidence>
<dbReference type="STRING" id="75743.A0A401PJR8"/>
<evidence type="ECO:0000259" key="6">
    <source>
        <dbReference type="PROSITE" id="PS51444"/>
    </source>
</evidence>
<dbReference type="InterPro" id="IPR014767">
    <property type="entry name" value="DAD_dom"/>
</dbReference>
<feature type="region of interest" description="Disordered" evidence="3">
    <location>
        <begin position="186"/>
        <end position="229"/>
    </location>
</feature>
<dbReference type="SMART" id="SM00498">
    <property type="entry name" value="FH2"/>
    <property type="match status" value="1"/>
</dbReference>
<dbReference type="EMBL" id="BFAA01000632">
    <property type="protein sequence ID" value="GCB73384.1"/>
    <property type="molecule type" value="Genomic_DNA"/>
</dbReference>
<keyword evidence="2" id="KW-0175">Coiled coil</keyword>